<proteinExistence type="predicted"/>
<dbReference type="GO" id="GO:0003684">
    <property type="term" value="F:damaged DNA binding"/>
    <property type="evidence" value="ECO:0007669"/>
    <property type="project" value="InterPro"/>
</dbReference>
<dbReference type="AlphaFoldDB" id="A0AAW0ESZ5"/>
<evidence type="ECO:0000313" key="2">
    <source>
        <dbReference type="EMBL" id="KAK7196534.1"/>
    </source>
</evidence>
<dbReference type="Gene3D" id="1.10.150.20">
    <property type="entry name" value="5' to 3' exonuclease, C-terminal subdomain"/>
    <property type="match status" value="1"/>
</dbReference>
<dbReference type="GO" id="GO:0000110">
    <property type="term" value="C:nucleotide-excision repair factor 1 complex"/>
    <property type="evidence" value="ECO:0007669"/>
    <property type="project" value="TreeGrafter"/>
</dbReference>
<dbReference type="PANTHER" id="PTHR12749:SF0">
    <property type="entry name" value="DNA EXCISION REPAIR PROTEIN ERCC-1"/>
    <property type="match status" value="1"/>
</dbReference>
<evidence type="ECO:0008006" key="4">
    <source>
        <dbReference type="Google" id="ProtNLM"/>
    </source>
</evidence>
<dbReference type="InterPro" id="IPR004579">
    <property type="entry name" value="ERCC1/RAD10/SWI10"/>
</dbReference>
<dbReference type="GO" id="GO:0003697">
    <property type="term" value="F:single-stranded DNA binding"/>
    <property type="evidence" value="ECO:0007669"/>
    <property type="project" value="TreeGrafter"/>
</dbReference>
<gene>
    <name evidence="2" type="ORF">NESM_000591100</name>
</gene>
<keyword evidence="3" id="KW-1185">Reference proteome</keyword>
<dbReference type="Proteomes" id="UP001430356">
    <property type="component" value="Unassembled WGS sequence"/>
</dbReference>
<evidence type="ECO:0000313" key="3">
    <source>
        <dbReference type="Proteomes" id="UP001430356"/>
    </source>
</evidence>
<accession>A0AAW0ESZ5</accession>
<dbReference type="GO" id="GO:0070522">
    <property type="term" value="C:ERCC4-ERCC1 complex"/>
    <property type="evidence" value="ECO:0007669"/>
    <property type="project" value="TreeGrafter"/>
</dbReference>
<dbReference type="PANTHER" id="PTHR12749">
    <property type="entry name" value="EXCISION REPAIR CROSS-COMPLEMENTING 1 ERCC1"/>
    <property type="match status" value="1"/>
</dbReference>
<dbReference type="GO" id="GO:0006312">
    <property type="term" value="P:mitotic recombination"/>
    <property type="evidence" value="ECO:0007669"/>
    <property type="project" value="TreeGrafter"/>
</dbReference>
<dbReference type="EMBL" id="JAECZO010000078">
    <property type="protein sequence ID" value="KAK7196534.1"/>
    <property type="molecule type" value="Genomic_DNA"/>
</dbReference>
<protein>
    <recommendedName>
        <fullName evidence="4">DNA repair protein</fullName>
    </recommendedName>
</protein>
<feature type="compositionally biased region" description="Basic and acidic residues" evidence="1">
    <location>
        <begin position="261"/>
        <end position="281"/>
    </location>
</feature>
<organism evidence="2 3">
    <name type="scientific">Novymonas esmeraldas</name>
    <dbReference type="NCBI Taxonomy" id="1808958"/>
    <lineage>
        <taxon>Eukaryota</taxon>
        <taxon>Discoba</taxon>
        <taxon>Euglenozoa</taxon>
        <taxon>Kinetoplastea</taxon>
        <taxon>Metakinetoplastina</taxon>
        <taxon>Trypanosomatida</taxon>
        <taxon>Trypanosomatidae</taxon>
        <taxon>Novymonas</taxon>
    </lineage>
</organism>
<comment type="caution">
    <text evidence="2">The sequence shown here is derived from an EMBL/GenBank/DDBJ whole genome shotgun (WGS) entry which is preliminary data.</text>
</comment>
<name>A0AAW0ESZ5_9TRYP</name>
<dbReference type="GO" id="GO:0070914">
    <property type="term" value="P:UV-damage excision repair"/>
    <property type="evidence" value="ECO:0007669"/>
    <property type="project" value="TreeGrafter"/>
</dbReference>
<feature type="compositionally biased region" description="Low complexity" evidence="1">
    <location>
        <begin position="248"/>
        <end position="260"/>
    </location>
</feature>
<evidence type="ECO:0000256" key="1">
    <source>
        <dbReference type="SAM" id="MobiDB-lite"/>
    </source>
</evidence>
<reference evidence="2 3" key="1">
    <citation type="journal article" date="2021" name="MBio">
        <title>A New Model Trypanosomatid, Novymonas esmeraldas: Genomic Perception of Its 'Candidatus Pandoraea novymonadis' Endosymbiont.</title>
        <authorList>
            <person name="Zakharova A."/>
            <person name="Saura A."/>
            <person name="Butenko A."/>
            <person name="Podesvova L."/>
            <person name="Warmusova S."/>
            <person name="Kostygov A.Y."/>
            <person name="Nenarokova A."/>
            <person name="Lukes J."/>
            <person name="Opperdoes F.R."/>
            <person name="Yurchenko V."/>
        </authorList>
    </citation>
    <scope>NUCLEOTIDE SEQUENCE [LARGE SCALE GENOMIC DNA]</scope>
    <source>
        <strain evidence="2 3">E262AT.01</strain>
    </source>
</reference>
<sequence length="281" mass="30122">MNTHAIVVSPPWVRHEVTEALRQRRGVRVEVNAALQHCDFACGASSVLYHDATGAVAQREPAALVTRVQEARQRCGTQPVVLMVRLDAAEEPSLASLSWFNLECGVAHQCGLVLVWSADDAAQFLASLAASAVTSLEFSGTARSHVGDAPLPVLIDALTQTPQVVTRNDVVRIANRASCMAEVLMSEAQEWEGIAGFGRKKAARLQHLFRTPFLSSQQRVDSLVSADSADAVAATGVPRAPEDVAEPSLAGSLSSTAAATDGRRRMMDVLQQRRDAEDEDS</sequence>
<feature type="region of interest" description="Disordered" evidence="1">
    <location>
        <begin position="237"/>
        <end position="281"/>
    </location>
</feature>